<evidence type="ECO:0000256" key="1">
    <source>
        <dbReference type="SAM" id="Coils"/>
    </source>
</evidence>
<reference evidence="3 4" key="1">
    <citation type="submission" date="2018-01" db="EMBL/GenBank/DDBJ databases">
        <title>G. obscuriglobus.</title>
        <authorList>
            <person name="Franke J."/>
            <person name="Blomberg W."/>
            <person name="Selmecki A."/>
        </authorList>
    </citation>
    <scope>NUCLEOTIDE SEQUENCE [LARGE SCALE GENOMIC DNA]</scope>
    <source>
        <strain evidence="3 4">DSM 5831</strain>
    </source>
</reference>
<name>A0A2Z3GY12_9BACT</name>
<dbReference type="EMBL" id="CP025958">
    <property type="protein sequence ID" value="AWM36387.1"/>
    <property type="molecule type" value="Genomic_DNA"/>
</dbReference>
<keyword evidence="4" id="KW-1185">Reference proteome</keyword>
<evidence type="ECO:0000259" key="2">
    <source>
        <dbReference type="Pfam" id="PF24481"/>
    </source>
</evidence>
<dbReference type="Proteomes" id="UP000245802">
    <property type="component" value="Chromosome"/>
</dbReference>
<dbReference type="AlphaFoldDB" id="A0A2Z3GY12"/>
<dbReference type="KEGG" id="gog:C1280_04695"/>
<evidence type="ECO:0000313" key="3">
    <source>
        <dbReference type="EMBL" id="AWM36387.1"/>
    </source>
</evidence>
<dbReference type="RefSeq" id="WP_010041931.1">
    <property type="nucleotide sequence ID" value="NZ_CP025958.1"/>
</dbReference>
<dbReference type="OrthoDB" id="260976at2"/>
<sequence length="233" mass="25826">MSSVTSALRECHRLRVHLRNLQAEIDRGPRVLKGYQDDLDAARQAHKDHHDGITKLKLKQREDEGALKQTEARLTKIEEQLPGLTVQKEYTAKQHEIEMARTKKGELEDAILATITELEEKTAAVPAVEQAWAQAQADFKQLQLEAAERIAGMKADQIACTAELAKIEATLPPNVKKTYDSIVKVKGADAFAAAKARVCQGCRLSITEGQFLELTQGTFRTCGSCGKMLYPVE</sequence>
<organism evidence="3 4">
    <name type="scientific">Gemmata obscuriglobus</name>
    <dbReference type="NCBI Taxonomy" id="114"/>
    <lineage>
        <taxon>Bacteria</taxon>
        <taxon>Pseudomonadati</taxon>
        <taxon>Planctomycetota</taxon>
        <taxon>Planctomycetia</taxon>
        <taxon>Gemmatales</taxon>
        <taxon>Gemmataceae</taxon>
        <taxon>Gemmata</taxon>
    </lineage>
</organism>
<feature type="domain" description="CT398-like coiled coil hairpin" evidence="2">
    <location>
        <begin position="23"/>
        <end position="184"/>
    </location>
</feature>
<dbReference type="InterPro" id="IPR056003">
    <property type="entry name" value="CT398_CC_hairpin"/>
</dbReference>
<keyword evidence="1" id="KW-0175">Coiled coil</keyword>
<evidence type="ECO:0000313" key="4">
    <source>
        <dbReference type="Proteomes" id="UP000245802"/>
    </source>
</evidence>
<gene>
    <name evidence="3" type="ORF">C1280_04695</name>
</gene>
<proteinExistence type="predicted"/>
<feature type="coiled-coil region" evidence="1">
    <location>
        <begin position="60"/>
        <end position="87"/>
    </location>
</feature>
<dbReference type="Gene3D" id="1.10.287.1490">
    <property type="match status" value="1"/>
</dbReference>
<dbReference type="Pfam" id="PF24481">
    <property type="entry name" value="CT398_CC"/>
    <property type="match status" value="1"/>
</dbReference>
<protein>
    <recommendedName>
        <fullName evidence="2">CT398-like coiled coil hairpin domain-containing protein</fullName>
    </recommendedName>
</protein>
<accession>A0A2Z3GY12</accession>